<evidence type="ECO:0000256" key="1">
    <source>
        <dbReference type="SAM" id="Phobius"/>
    </source>
</evidence>
<protein>
    <recommendedName>
        <fullName evidence="5">Secreted protein with PEP-CTERM sorting signal</fullName>
    </recommendedName>
</protein>
<feature type="chain" id="PRO_5018046381" description="Secreted protein with PEP-CTERM sorting signal" evidence="2">
    <location>
        <begin position="24"/>
        <end position="72"/>
    </location>
</feature>
<comment type="caution">
    <text evidence="3">The sequence shown here is derived from an EMBL/GenBank/DDBJ whole genome shotgun (WGS) entry which is preliminary data.</text>
</comment>
<feature type="signal peptide" evidence="2">
    <location>
        <begin position="1"/>
        <end position="23"/>
    </location>
</feature>
<keyword evidence="1" id="KW-0812">Transmembrane</keyword>
<proteinExistence type="predicted"/>
<keyword evidence="1" id="KW-0472">Membrane</keyword>
<evidence type="ECO:0008006" key="5">
    <source>
        <dbReference type="Google" id="ProtNLM"/>
    </source>
</evidence>
<keyword evidence="1" id="KW-1133">Transmembrane helix</keyword>
<evidence type="ECO:0000313" key="3">
    <source>
        <dbReference type="EMBL" id="ROS05381.1"/>
    </source>
</evidence>
<evidence type="ECO:0000256" key="2">
    <source>
        <dbReference type="SAM" id="SignalP"/>
    </source>
</evidence>
<name>A0A3N2DZU0_9GAMM</name>
<keyword evidence="2" id="KW-0732">Signal</keyword>
<sequence length="72" mass="7961">MTRLSLSNAILPTLVLLSTEANAHAGHDHSHWSSPAIHSLLFVAIGAVALTAIWSFRRRRNKTSKTIETQEK</sequence>
<accession>A0A3N2DZU0</accession>
<dbReference type="AlphaFoldDB" id="A0A3N2DZU0"/>
<dbReference type="OrthoDB" id="5918117at2"/>
<gene>
    <name evidence="3" type="ORF">EDC56_0911</name>
</gene>
<evidence type="ECO:0000313" key="4">
    <source>
        <dbReference type="Proteomes" id="UP000275394"/>
    </source>
</evidence>
<keyword evidence="4" id="KW-1185">Reference proteome</keyword>
<feature type="transmembrane region" description="Helical" evidence="1">
    <location>
        <begin position="35"/>
        <end position="56"/>
    </location>
</feature>
<dbReference type="EMBL" id="RKHR01000003">
    <property type="protein sequence ID" value="ROS05381.1"/>
    <property type="molecule type" value="Genomic_DNA"/>
</dbReference>
<dbReference type="Proteomes" id="UP000275394">
    <property type="component" value="Unassembled WGS sequence"/>
</dbReference>
<organism evidence="3 4">
    <name type="scientific">Sinobacterium caligoides</name>
    <dbReference type="NCBI Taxonomy" id="933926"/>
    <lineage>
        <taxon>Bacteria</taxon>
        <taxon>Pseudomonadati</taxon>
        <taxon>Pseudomonadota</taxon>
        <taxon>Gammaproteobacteria</taxon>
        <taxon>Cellvibrionales</taxon>
        <taxon>Spongiibacteraceae</taxon>
        <taxon>Sinobacterium</taxon>
    </lineage>
</organism>
<reference evidence="3 4" key="1">
    <citation type="submission" date="2018-11" db="EMBL/GenBank/DDBJ databases">
        <title>Genomic Encyclopedia of Type Strains, Phase IV (KMG-IV): sequencing the most valuable type-strain genomes for metagenomic binning, comparative biology and taxonomic classification.</title>
        <authorList>
            <person name="Goeker M."/>
        </authorList>
    </citation>
    <scope>NUCLEOTIDE SEQUENCE [LARGE SCALE GENOMIC DNA]</scope>
    <source>
        <strain evidence="3 4">DSM 100316</strain>
    </source>
</reference>
<dbReference type="RefSeq" id="WP_123711292.1">
    <property type="nucleotide sequence ID" value="NZ_RKHR01000003.1"/>
</dbReference>